<reference evidence="1" key="2">
    <citation type="submission" date="2025-09" db="UniProtKB">
        <authorList>
            <consortium name="EnsemblPlants"/>
        </authorList>
    </citation>
    <scope>IDENTIFICATION</scope>
</reference>
<evidence type="ECO:0000313" key="2">
    <source>
        <dbReference type="Proteomes" id="UP001732700"/>
    </source>
</evidence>
<dbReference type="EnsemblPlants" id="AVESA.00010b.r2.5CG0928760.1">
    <property type="protein sequence ID" value="AVESA.00010b.r2.5CG0928760.1.CDS.1"/>
    <property type="gene ID" value="AVESA.00010b.r2.5CG0928760"/>
</dbReference>
<proteinExistence type="predicted"/>
<evidence type="ECO:0000313" key="1">
    <source>
        <dbReference type="EnsemblPlants" id="AVESA.00010b.r2.5CG0928760.1.CDS.1"/>
    </source>
</evidence>
<protein>
    <submittedName>
        <fullName evidence="1">Uncharacterized protein</fullName>
    </submittedName>
</protein>
<name>A0ACD5Y888_AVESA</name>
<sequence length="117" mass="13305">MLPATAQIHPVFHVSRLKPFQANYVPVFSELPAAPDLQISAPTPMEIVEHRMVRKDNSAIPQILVRWAHMPENHTTWEDYYVLKTRYPDASLWEVEVSRGGETVTPSSPRMDIQSPG</sequence>
<keyword evidence="2" id="KW-1185">Reference proteome</keyword>
<dbReference type="Proteomes" id="UP001732700">
    <property type="component" value="Chromosome 5C"/>
</dbReference>
<reference evidence="1" key="1">
    <citation type="submission" date="2021-05" db="EMBL/GenBank/DDBJ databases">
        <authorList>
            <person name="Scholz U."/>
            <person name="Mascher M."/>
            <person name="Fiebig A."/>
        </authorList>
    </citation>
    <scope>NUCLEOTIDE SEQUENCE [LARGE SCALE GENOMIC DNA]</scope>
</reference>
<organism evidence="1 2">
    <name type="scientific">Avena sativa</name>
    <name type="common">Oat</name>
    <dbReference type="NCBI Taxonomy" id="4498"/>
    <lineage>
        <taxon>Eukaryota</taxon>
        <taxon>Viridiplantae</taxon>
        <taxon>Streptophyta</taxon>
        <taxon>Embryophyta</taxon>
        <taxon>Tracheophyta</taxon>
        <taxon>Spermatophyta</taxon>
        <taxon>Magnoliopsida</taxon>
        <taxon>Liliopsida</taxon>
        <taxon>Poales</taxon>
        <taxon>Poaceae</taxon>
        <taxon>BOP clade</taxon>
        <taxon>Pooideae</taxon>
        <taxon>Poodae</taxon>
        <taxon>Poeae</taxon>
        <taxon>Poeae Chloroplast Group 1 (Aveneae type)</taxon>
        <taxon>Aveninae</taxon>
        <taxon>Avena</taxon>
    </lineage>
</organism>
<accession>A0ACD5Y888</accession>